<evidence type="ECO:0000256" key="5">
    <source>
        <dbReference type="ARBA" id="ARBA00023200"/>
    </source>
</evidence>
<evidence type="ECO:0000256" key="1">
    <source>
        <dbReference type="ARBA" id="ARBA00000632"/>
    </source>
</evidence>
<keyword evidence="6 7" id="KW-0326">Glycosidase</keyword>
<keyword evidence="5" id="KW-1035">Host cytoplasm</keyword>
<dbReference type="InterPro" id="IPR002196">
    <property type="entry name" value="Glyco_hydro_24"/>
</dbReference>
<accession>T0IKP8</accession>
<dbReference type="InterPro" id="IPR034690">
    <property type="entry name" value="Endolysin_T4_type"/>
</dbReference>
<dbReference type="Pfam" id="PF00959">
    <property type="entry name" value="Phage_lysozyme"/>
    <property type="match status" value="1"/>
</dbReference>
<dbReference type="GO" id="GO:0003796">
    <property type="term" value="F:lysozyme activity"/>
    <property type="evidence" value="ECO:0007669"/>
    <property type="project" value="UniProtKB-EC"/>
</dbReference>
<evidence type="ECO:0000256" key="3">
    <source>
        <dbReference type="ARBA" id="ARBA00022638"/>
    </source>
</evidence>
<protein>
    <recommendedName>
        <fullName evidence="7">Lysozyme</fullName>
        <ecNumber evidence="7">3.2.1.17</ecNumber>
    </recommendedName>
</protein>
<keyword evidence="4 7" id="KW-0378">Hydrolase</keyword>
<dbReference type="AlphaFoldDB" id="T0IKP8"/>
<dbReference type="SUPFAM" id="SSF53955">
    <property type="entry name" value="Lysozyme-like"/>
    <property type="match status" value="1"/>
</dbReference>
<evidence type="ECO:0000256" key="7">
    <source>
        <dbReference type="RuleBase" id="RU003788"/>
    </source>
</evidence>
<dbReference type="InterPro" id="IPR023346">
    <property type="entry name" value="Lysozyme-like_dom_sf"/>
</dbReference>
<dbReference type="GO" id="GO:0016998">
    <property type="term" value="P:cell wall macromolecule catabolic process"/>
    <property type="evidence" value="ECO:0007669"/>
    <property type="project" value="InterPro"/>
</dbReference>
<dbReference type="EMBL" id="ATDP01000103">
    <property type="protein sequence ID" value="EQB12300.1"/>
    <property type="molecule type" value="Genomic_DNA"/>
</dbReference>
<keyword evidence="2 7" id="KW-0929">Antimicrobial</keyword>
<dbReference type="GO" id="GO:0042742">
    <property type="term" value="P:defense response to bacterium"/>
    <property type="evidence" value="ECO:0007669"/>
    <property type="project" value="UniProtKB-KW"/>
</dbReference>
<dbReference type="PATRIC" id="fig|1331060.3.peg.3760"/>
<dbReference type="GO" id="GO:0009253">
    <property type="term" value="P:peptidoglycan catabolic process"/>
    <property type="evidence" value="ECO:0007669"/>
    <property type="project" value="InterPro"/>
</dbReference>
<dbReference type="InterPro" id="IPR023347">
    <property type="entry name" value="Lysozyme_dom_sf"/>
</dbReference>
<comment type="caution">
    <text evidence="8">The sequence shown here is derived from an EMBL/GenBank/DDBJ whole genome shotgun (WGS) entry which is preliminary data.</text>
</comment>
<dbReference type="Proteomes" id="UP000015531">
    <property type="component" value="Unassembled WGS sequence"/>
</dbReference>
<dbReference type="PANTHER" id="PTHR38107:SF3">
    <property type="entry name" value="LYSOZYME RRRD-RELATED"/>
    <property type="match status" value="1"/>
</dbReference>
<sequence>MENTSQRAGLALIKQYEGCKLKAYKCPAGIWTIGYGRTKKVKAGDTCSQAQADAWLIEEYDAFERQVLALVKVALTTNQLGALVSFTYNLGAQSLKESTLRRLLNEGDYDGAAGQFARWNKAAGKVLKGLVKRRAAEAALFRQLFPPLG</sequence>
<dbReference type="CDD" id="cd00737">
    <property type="entry name" value="lyz_endolysin_autolysin"/>
    <property type="match status" value="1"/>
</dbReference>
<dbReference type="GO" id="GO:0031640">
    <property type="term" value="P:killing of cells of another organism"/>
    <property type="evidence" value="ECO:0007669"/>
    <property type="project" value="UniProtKB-KW"/>
</dbReference>
<keyword evidence="3 7" id="KW-0081">Bacteriolytic enzyme</keyword>
<reference evidence="8 9" key="1">
    <citation type="journal article" date="2013" name="Genome Announc.">
        <title>Draft Genome Sequence of Sphingobium lactosutens Strain DS20T, Isolated from a Hexachlorocyclohexane Dumpsite.</title>
        <authorList>
            <person name="Kumar R."/>
            <person name="Dwivedi V."/>
            <person name="Negi V."/>
            <person name="Khurana J.P."/>
            <person name="Lal R."/>
        </authorList>
    </citation>
    <scope>NUCLEOTIDE SEQUENCE [LARGE SCALE GENOMIC DNA]</scope>
    <source>
        <strain evidence="8 9">DS20</strain>
    </source>
</reference>
<dbReference type="HAMAP" id="MF_04110">
    <property type="entry name" value="ENDOLYSIN_T4"/>
    <property type="match status" value="1"/>
</dbReference>
<dbReference type="Gene3D" id="1.10.530.40">
    <property type="match status" value="1"/>
</dbReference>
<evidence type="ECO:0000256" key="2">
    <source>
        <dbReference type="ARBA" id="ARBA00022529"/>
    </source>
</evidence>
<dbReference type="InterPro" id="IPR033907">
    <property type="entry name" value="Endolysin_autolysin"/>
</dbReference>
<dbReference type="PANTHER" id="PTHR38107">
    <property type="match status" value="1"/>
</dbReference>
<dbReference type="OrthoDB" id="5327667at2"/>
<organism evidence="8 9">
    <name type="scientific">Sphingobium lactosutens DS20</name>
    <dbReference type="NCBI Taxonomy" id="1331060"/>
    <lineage>
        <taxon>Bacteria</taxon>
        <taxon>Pseudomonadati</taxon>
        <taxon>Pseudomonadota</taxon>
        <taxon>Alphaproteobacteria</taxon>
        <taxon>Sphingomonadales</taxon>
        <taxon>Sphingomonadaceae</taxon>
        <taxon>Sphingobium</taxon>
    </lineage>
</organism>
<evidence type="ECO:0000313" key="8">
    <source>
        <dbReference type="EMBL" id="EQB12300.1"/>
    </source>
</evidence>
<dbReference type="eggNOG" id="COG3772">
    <property type="taxonomic scope" value="Bacteria"/>
</dbReference>
<proteinExistence type="inferred from homology"/>
<comment type="catalytic activity">
    <reaction evidence="1 7">
        <text>Hydrolysis of (1-&gt;4)-beta-linkages between N-acetylmuramic acid and N-acetyl-D-glucosamine residues in a peptidoglycan and between N-acetyl-D-glucosamine residues in chitodextrins.</text>
        <dbReference type="EC" id="3.2.1.17"/>
    </reaction>
</comment>
<dbReference type="InterPro" id="IPR051018">
    <property type="entry name" value="Bacteriophage_GH24"/>
</dbReference>
<evidence type="ECO:0000256" key="6">
    <source>
        <dbReference type="ARBA" id="ARBA00023295"/>
    </source>
</evidence>
<keyword evidence="9" id="KW-1185">Reference proteome</keyword>
<gene>
    <name evidence="8" type="ORF">RLDS_19475</name>
</gene>
<name>T0IKP8_9SPHN</name>
<dbReference type="EC" id="3.2.1.17" evidence="7"/>
<comment type="similarity">
    <text evidence="7">Belongs to the glycosyl hydrolase 24 family.</text>
</comment>
<evidence type="ECO:0000313" key="9">
    <source>
        <dbReference type="Proteomes" id="UP000015531"/>
    </source>
</evidence>
<evidence type="ECO:0000256" key="4">
    <source>
        <dbReference type="ARBA" id="ARBA00022801"/>
    </source>
</evidence>